<sequence length="474" mass="51307">MFLRVETHVLGHLTQQQTPHLVRATTLPAVPCSTHIQHGVQFSRKPARPAQIVAAGAKLNNTSHPLEDPSSRQTLLPESGVVYKEGDFVEVGTVKGAFGIVGELRVDVSTDNPKKRFRKGSKLFLQPPKPTGLLVQTLPREQPLYQVVVQSSKVRILPKGQQVWVLKSGEVTDRNTAEQLSGYRVLIPLSQREQLRDPDEFWVQDLVGCSVNLQTAPQERIGVVVDVVSGTGTYDTIVVQLNLTPQDITSSTTRRCMVPFVKVMCPEVDLQQRTIVINPPEGLLDLVSKKPMGKKLKPEQQEAMLAELAAGRQPSLARTRSAESTTTSDSSNSSSGSRRGSSSGSSSMSSSTSSRNGPMAASQQNSAPASTRSSSKSSQGPSSSPTPAASQQDAAWEDGDNEFDDEGEEEQEEKSGIRSRQLAQSGGDSERWRLRRRLGASFAAQGGSRSGPRRLRGRKGLSRSSSEEAGSDTE</sequence>
<evidence type="ECO:0000259" key="6">
    <source>
        <dbReference type="Pfam" id="PF01782"/>
    </source>
</evidence>
<keyword evidence="2" id="KW-0690">Ribosome biogenesis</keyword>
<keyword evidence="3" id="KW-0698">rRNA processing</keyword>
<feature type="compositionally biased region" description="Low complexity" evidence="5">
    <location>
        <begin position="364"/>
        <end position="394"/>
    </location>
</feature>
<evidence type="ECO:0000256" key="4">
    <source>
        <dbReference type="ARBA" id="ARBA00023186"/>
    </source>
</evidence>
<dbReference type="SUPFAM" id="SSF50346">
    <property type="entry name" value="PRC-barrel domain"/>
    <property type="match status" value="1"/>
</dbReference>
<dbReference type="GO" id="GO:0006364">
    <property type="term" value="P:rRNA processing"/>
    <property type="evidence" value="ECO:0007669"/>
    <property type="project" value="UniProtKB-KW"/>
</dbReference>
<dbReference type="InterPro" id="IPR009000">
    <property type="entry name" value="Transl_B-barrel_sf"/>
</dbReference>
<name>A0A7S3QZ61_DUNTE</name>
<dbReference type="SUPFAM" id="SSF50447">
    <property type="entry name" value="Translation proteins"/>
    <property type="match status" value="1"/>
</dbReference>
<dbReference type="PANTHER" id="PTHR33692:SF1">
    <property type="entry name" value="RIBOSOME MATURATION FACTOR RIMM"/>
    <property type="match status" value="1"/>
</dbReference>
<feature type="compositionally biased region" description="Acidic residues" evidence="5">
    <location>
        <begin position="395"/>
        <end position="412"/>
    </location>
</feature>
<feature type="compositionally biased region" description="Low complexity" evidence="5">
    <location>
        <begin position="318"/>
        <end position="355"/>
    </location>
</feature>
<dbReference type="InterPro" id="IPR011961">
    <property type="entry name" value="RimM"/>
</dbReference>
<protein>
    <recommendedName>
        <fullName evidence="9">RimM N-terminal domain-containing protein</fullName>
    </recommendedName>
</protein>
<feature type="domain" description="Ribosome maturation factor RimM PRC barrel" evidence="7">
    <location>
        <begin position="204"/>
        <end position="283"/>
    </location>
</feature>
<dbReference type="AlphaFoldDB" id="A0A7S3QZ61"/>
<evidence type="ECO:0000256" key="2">
    <source>
        <dbReference type="ARBA" id="ARBA00022517"/>
    </source>
</evidence>
<evidence type="ECO:0000256" key="1">
    <source>
        <dbReference type="ARBA" id="ARBA00022490"/>
    </source>
</evidence>
<evidence type="ECO:0000313" key="8">
    <source>
        <dbReference type="EMBL" id="CAE0497528.1"/>
    </source>
</evidence>
<reference evidence="8" key="1">
    <citation type="submission" date="2021-01" db="EMBL/GenBank/DDBJ databases">
        <authorList>
            <person name="Corre E."/>
            <person name="Pelletier E."/>
            <person name="Niang G."/>
            <person name="Scheremetjew M."/>
            <person name="Finn R."/>
            <person name="Kale V."/>
            <person name="Holt S."/>
            <person name="Cochrane G."/>
            <person name="Meng A."/>
            <person name="Brown T."/>
            <person name="Cohen L."/>
        </authorList>
    </citation>
    <scope>NUCLEOTIDE SEQUENCE</scope>
    <source>
        <strain evidence="8">CCMP1320</strain>
    </source>
</reference>
<dbReference type="PANTHER" id="PTHR33692">
    <property type="entry name" value="RIBOSOME MATURATION FACTOR RIMM"/>
    <property type="match status" value="1"/>
</dbReference>
<dbReference type="InterPro" id="IPR056792">
    <property type="entry name" value="PRC_RimM"/>
</dbReference>
<dbReference type="InterPro" id="IPR011033">
    <property type="entry name" value="PRC_barrel-like_sf"/>
</dbReference>
<keyword evidence="1" id="KW-0963">Cytoplasm</keyword>
<dbReference type="InterPro" id="IPR002676">
    <property type="entry name" value="RimM_N"/>
</dbReference>
<evidence type="ECO:0000256" key="5">
    <source>
        <dbReference type="SAM" id="MobiDB-lite"/>
    </source>
</evidence>
<dbReference type="EMBL" id="HBIP01021140">
    <property type="protein sequence ID" value="CAE0497528.1"/>
    <property type="molecule type" value="Transcribed_RNA"/>
</dbReference>
<evidence type="ECO:0000259" key="7">
    <source>
        <dbReference type="Pfam" id="PF24986"/>
    </source>
</evidence>
<dbReference type="InterPro" id="IPR036976">
    <property type="entry name" value="RimM_N_sf"/>
</dbReference>
<dbReference type="GO" id="GO:0043022">
    <property type="term" value="F:ribosome binding"/>
    <property type="evidence" value="ECO:0007669"/>
    <property type="project" value="InterPro"/>
</dbReference>
<dbReference type="HAMAP" id="MF_00014">
    <property type="entry name" value="Ribosome_mat_RimM"/>
    <property type="match status" value="1"/>
</dbReference>
<evidence type="ECO:0008006" key="9">
    <source>
        <dbReference type="Google" id="ProtNLM"/>
    </source>
</evidence>
<proteinExistence type="inferred from homology"/>
<dbReference type="Pfam" id="PF24986">
    <property type="entry name" value="PRC_RimM"/>
    <property type="match status" value="1"/>
</dbReference>
<feature type="domain" description="RimM N-terminal" evidence="6">
    <location>
        <begin position="91"/>
        <end position="190"/>
    </location>
</feature>
<evidence type="ECO:0000256" key="3">
    <source>
        <dbReference type="ARBA" id="ARBA00022552"/>
    </source>
</evidence>
<accession>A0A7S3QZ61</accession>
<gene>
    <name evidence="8" type="ORF">DTER00134_LOCUS12601</name>
</gene>
<dbReference type="GO" id="GO:0005840">
    <property type="term" value="C:ribosome"/>
    <property type="evidence" value="ECO:0007669"/>
    <property type="project" value="InterPro"/>
</dbReference>
<feature type="compositionally biased region" description="Basic residues" evidence="5">
    <location>
        <begin position="451"/>
        <end position="461"/>
    </location>
</feature>
<dbReference type="Gene3D" id="2.30.30.240">
    <property type="entry name" value="PRC-barrel domain"/>
    <property type="match status" value="1"/>
</dbReference>
<dbReference type="Pfam" id="PF01782">
    <property type="entry name" value="RimM"/>
    <property type="match status" value="1"/>
</dbReference>
<dbReference type="NCBIfam" id="TIGR02273">
    <property type="entry name" value="16S_RimM"/>
    <property type="match status" value="1"/>
</dbReference>
<dbReference type="Gene3D" id="2.40.30.60">
    <property type="entry name" value="RimM"/>
    <property type="match status" value="1"/>
</dbReference>
<feature type="region of interest" description="Disordered" evidence="5">
    <location>
        <begin position="308"/>
        <end position="474"/>
    </location>
</feature>
<keyword evidence="4" id="KW-0143">Chaperone</keyword>
<organism evidence="8">
    <name type="scientific">Dunaliella tertiolecta</name>
    <name type="common">Green alga</name>
    <dbReference type="NCBI Taxonomy" id="3047"/>
    <lineage>
        <taxon>Eukaryota</taxon>
        <taxon>Viridiplantae</taxon>
        <taxon>Chlorophyta</taxon>
        <taxon>core chlorophytes</taxon>
        <taxon>Chlorophyceae</taxon>
        <taxon>CS clade</taxon>
        <taxon>Chlamydomonadales</taxon>
        <taxon>Dunaliellaceae</taxon>
        <taxon>Dunaliella</taxon>
    </lineage>
</organism>